<feature type="region of interest" description="Disordered" evidence="2">
    <location>
        <begin position="129"/>
        <end position="155"/>
    </location>
</feature>
<dbReference type="SUPFAM" id="SSF50729">
    <property type="entry name" value="PH domain-like"/>
    <property type="match status" value="1"/>
</dbReference>
<proteinExistence type="predicted"/>
<name>A0A077WF94_9FUNG</name>
<dbReference type="GO" id="GO:0005938">
    <property type="term" value="C:cell cortex"/>
    <property type="evidence" value="ECO:0007669"/>
    <property type="project" value="InterPro"/>
</dbReference>
<dbReference type="OrthoDB" id="2266972at2759"/>
<reference evidence="4" key="1">
    <citation type="journal article" date="2014" name="Genome Announc.">
        <title>De novo whole-genome sequence and genome annotation of Lichtheimia ramosa.</title>
        <authorList>
            <person name="Linde J."/>
            <person name="Schwartze V."/>
            <person name="Binder U."/>
            <person name="Lass-Florl C."/>
            <person name="Voigt K."/>
            <person name="Horn F."/>
        </authorList>
    </citation>
    <scope>NUCLEOTIDE SEQUENCE</scope>
    <source>
        <strain evidence="4">JMRC FSU:6197</strain>
    </source>
</reference>
<dbReference type="GO" id="GO:0032065">
    <property type="term" value="P:maintenance of protein location in cell cortex"/>
    <property type="evidence" value="ECO:0007669"/>
    <property type="project" value="InterPro"/>
</dbReference>
<dbReference type="Gene3D" id="2.30.29.30">
    <property type="entry name" value="Pleckstrin-homology domain (PH domain)/Phosphotyrosine-binding domain (PTB)"/>
    <property type="match status" value="1"/>
</dbReference>
<dbReference type="InterPro" id="IPR011993">
    <property type="entry name" value="PH-like_dom_sf"/>
</dbReference>
<evidence type="ECO:0000256" key="2">
    <source>
        <dbReference type="SAM" id="MobiDB-lite"/>
    </source>
</evidence>
<evidence type="ECO:0000256" key="1">
    <source>
        <dbReference type="SAM" id="Coils"/>
    </source>
</evidence>
<sequence>MSVLTPSTTNSTPSTSSLDYRIDVHLATEIGQHLVSKMRCMQTTIQQQQESLEELSEQLKERQQVEERLNDEIWHLELAKQEYIEKLEELNRALARSHLDQARMMRQSHLVTQELELLKDAAHQHAEEKTMTGVIPPSPSSSGMGIYQEDDYPSSSRPQSWSCTRLEPVFSVPSSVFATEHQTRPFSLPPPRQTDQQQQDIYARLVTGDWMWKYTRTKTRHARFVWIEPDTKVIYWKHASQRKSAIMESFVVEVPPMGCSFDRVPNLIIKTRERQVKLQCMTMEAHRRWVKGLNSLLKPGIVVAGAQEGRLSRLYLSAGHSIRNLRSFYRKDISVGSQMSSSCSDEQSSVKVIFSKPSSPYDSKVEC</sequence>
<dbReference type="EMBL" id="LK023316">
    <property type="protein sequence ID" value="CDS05312.1"/>
    <property type="molecule type" value="Genomic_DNA"/>
</dbReference>
<dbReference type="Pfam" id="PF12814">
    <property type="entry name" value="Mcp5_PH"/>
    <property type="match status" value="1"/>
</dbReference>
<accession>A0A077WF94</accession>
<dbReference type="AlphaFoldDB" id="A0A077WF94"/>
<dbReference type="GO" id="GO:0005543">
    <property type="term" value="F:phospholipid binding"/>
    <property type="evidence" value="ECO:0007669"/>
    <property type="project" value="InterPro"/>
</dbReference>
<feature type="domain" description="Pleckstrin homology" evidence="3">
    <location>
        <begin position="202"/>
        <end position="298"/>
    </location>
</feature>
<evidence type="ECO:0000313" key="4">
    <source>
        <dbReference type="EMBL" id="CDS05312.1"/>
    </source>
</evidence>
<keyword evidence="1" id="KW-0175">Coiled coil</keyword>
<evidence type="ECO:0000259" key="3">
    <source>
        <dbReference type="Pfam" id="PF12814"/>
    </source>
</evidence>
<feature type="coiled-coil region" evidence="1">
    <location>
        <begin position="38"/>
        <end position="100"/>
    </location>
</feature>
<gene>
    <name evidence="4" type="ORF">LRAMOSA07841</name>
</gene>
<organism evidence="4">
    <name type="scientific">Lichtheimia ramosa</name>
    <dbReference type="NCBI Taxonomy" id="688394"/>
    <lineage>
        <taxon>Eukaryota</taxon>
        <taxon>Fungi</taxon>
        <taxon>Fungi incertae sedis</taxon>
        <taxon>Mucoromycota</taxon>
        <taxon>Mucoromycotina</taxon>
        <taxon>Mucoromycetes</taxon>
        <taxon>Mucorales</taxon>
        <taxon>Lichtheimiaceae</taxon>
        <taxon>Lichtheimia</taxon>
    </lineage>
</organism>
<protein>
    <recommendedName>
        <fullName evidence="3">Pleckstrin homology domain-containing protein</fullName>
    </recommendedName>
</protein>
<dbReference type="InterPro" id="IPR024774">
    <property type="entry name" value="PH_dom-Mcp5-type"/>
</dbReference>